<reference evidence="5 6" key="1">
    <citation type="submission" date="2024-01" db="EMBL/GenBank/DDBJ databases">
        <title>The diversity of rhizobia nodulating Mimosa spp. in eleven states of Brazil covering several biomes is determined by host plant, location, and edaphic factors.</title>
        <authorList>
            <person name="Rouws L."/>
            <person name="Barauna A."/>
            <person name="Beukes C."/>
            <person name="De Faria S.M."/>
            <person name="Gross E."/>
            <person name="Dos Reis Junior F.B."/>
            <person name="Simon M."/>
            <person name="Maluk M."/>
            <person name="Odee D.W."/>
            <person name="Kenicer G."/>
            <person name="Young J.P.W."/>
            <person name="Reis V.M."/>
            <person name="Zilli J."/>
            <person name="James E.K."/>
        </authorList>
    </citation>
    <scope>NUCLEOTIDE SEQUENCE [LARGE SCALE GENOMIC DNA]</scope>
    <source>
        <strain evidence="5 6">JPY530</strain>
    </source>
</reference>
<comment type="cofactor">
    <cofactor evidence="1">
        <name>a divalent metal cation</name>
        <dbReference type="ChEBI" id="CHEBI:60240"/>
    </cofactor>
</comment>
<evidence type="ECO:0000256" key="4">
    <source>
        <dbReference type="ARBA" id="ARBA00030169"/>
    </source>
</evidence>
<dbReference type="SUPFAM" id="SSF89562">
    <property type="entry name" value="RraA-like"/>
    <property type="match status" value="1"/>
</dbReference>
<name>A0ABU9REL3_9BURK</name>
<dbReference type="InterPro" id="IPR036704">
    <property type="entry name" value="RraA/RraA-like_sf"/>
</dbReference>
<dbReference type="InterPro" id="IPR005493">
    <property type="entry name" value="RraA/RraA-like"/>
</dbReference>
<evidence type="ECO:0000313" key="6">
    <source>
        <dbReference type="Proteomes" id="UP001481677"/>
    </source>
</evidence>
<dbReference type="RefSeq" id="WP_342959552.1">
    <property type="nucleotide sequence ID" value="NZ_JAZHFZ010000047.1"/>
</dbReference>
<keyword evidence="6" id="KW-1185">Reference proteome</keyword>
<dbReference type="Gene3D" id="3.50.30.40">
    <property type="entry name" value="Ribonuclease E inhibitor RraA/RraA-like"/>
    <property type="match status" value="1"/>
</dbReference>
<accession>A0ABU9REL3</accession>
<dbReference type="Pfam" id="PF03737">
    <property type="entry name" value="RraA-like"/>
    <property type="match status" value="1"/>
</dbReference>
<evidence type="ECO:0000256" key="1">
    <source>
        <dbReference type="ARBA" id="ARBA00001968"/>
    </source>
</evidence>
<protein>
    <recommendedName>
        <fullName evidence="2">Putative 4-hydroxy-4-methyl-2-oxoglutarate aldolase</fullName>
    </recommendedName>
    <alternativeName>
        <fullName evidence="3">Regulator of ribonuclease activity homolog</fullName>
    </alternativeName>
    <alternativeName>
        <fullName evidence="4">RraA-like protein</fullName>
    </alternativeName>
</protein>
<evidence type="ECO:0000256" key="2">
    <source>
        <dbReference type="ARBA" id="ARBA00016549"/>
    </source>
</evidence>
<dbReference type="CDD" id="cd16841">
    <property type="entry name" value="RraA_family"/>
    <property type="match status" value="1"/>
</dbReference>
<dbReference type="PANTHER" id="PTHR33254">
    <property type="entry name" value="4-HYDROXY-4-METHYL-2-OXOGLUTARATE ALDOLASE 3-RELATED"/>
    <property type="match status" value="1"/>
</dbReference>
<organism evidence="5 6">
    <name type="scientific">Paraburkholderia azotifigens</name>
    <dbReference type="NCBI Taxonomy" id="2057004"/>
    <lineage>
        <taxon>Bacteria</taxon>
        <taxon>Pseudomonadati</taxon>
        <taxon>Pseudomonadota</taxon>
        <taxon>Betaproteobacteria</taxon>
        <taxon>Burkholderiales</taxon>
        <taxon>Burkholderiaceae</taxon>
        <taxon>Paraburkholderia</taxon>
    </lineage>
</organism>
<evidence type="ECO:0000256" key="3">
    <source>
        <dbReference type="ARBA" id="ARBA00029596"/>
    </source>
</evidence>
<sequence length="242" mass="25203">MEPTSQRGCALLATLRQLDTAVIADVLDEFGYPNQTISRALAPSTGTVRFAGLAACVQMTPRVDDERAYDDFSAVDALAGPDVVLVLSCGGNAGGAVIGEFMAREFQRRGAVAVLTDGAARDSAVIAQMGFTVYSKGTSPLNGARRLKTESTTSPVHIAGETAEPVAICPGDFLVADDDGVVVVPQHIVSELVEAASLYASAERDVAAAMVGGTPRVSALKTHNRVSRIQPVLAKLMSGDKQ</sequence>
<dbReference type="PANTHER" id="PTHR33254:SF4">
    <property type="entry name" value="4-HYDROXY-4-METHYL-2-OXOGLUTARATE ALDOLASE 3-RELATED"/>
    <property type="match status" value="1"/>
</dbReference>
<evidence type="ECO:0000313" key="5">
    <source>
        <dbReference type="EMBL" id="MEM5345215.1"/>
    </source>
</evidence>
<proteinExistence type="predicted"/>
<dbReference type="Proteomes" id="UP001481677">
    <property type="component" value="Unassembled WGS sequence"/>
</dbReference>
<dbReference type="EMBL" id="JAZHGA010000043">
    <property type="protein sequence ID" value="MEM5345215.1"/>
    <property type="molecule type" value="Genomic_DNA"/>
</dbReference>
<gene>
    <name evidence="5" type="ORF">V4C56_37025</name>
</gene>
<comment type="caution">
    <text evidence="5">The sequence shown here is derived from an EMBL/GenBank/DDBJ whole genome shotgun (WGS) entry which is preliminary data.</text>
</comment>